<name>A0A0F9LVB2_9ZZZZ</name>
<dbReference type="InterPro" id="IPR022761">
    <property type="entry name" value="Fumarate_lyase_N"/>
</dbReference>
<dbReference type="InterPro" id="IPR047136">
    <property type="entry name" value="PurB_bact"/>
</dbReference>
<sequence>MDLTALTAISPVDGRYAGKTQALRPYFSEYGLLRARVEVELRWLHLLGNNADIQEVPKLSAEAEGFIDDLINNFSVEDAQAIKDIERETNHDVKAVEYFIKRKFKANSELDAVSEFVHFACTSEDINNTAYGIMLKNARENVILPEMDTIIATLRQLAHAHVDTPMMSRTHGQPASPTTLGKELANVVQRLELQRTHVAAVLLYGKMNGAVGNYNAHYSAYPDVDWPLMANAFVTGLGLRWNKFTTQIEPHDYMAELFQAMIRFNTV</sequence>
<evidence type="ECO:0000259" key="1">
    <source>
        <dbReference type="Pfam" id="PF00206"/>
    </source>
</evidence>
<dbReference type="GO" id="GO:0005829">
    <property type="term" value="C:cytosol"/>
    <property type="evidence" value="ECO:0007669"/>
    <property type="project" value="TreeGrafter"/>
</dbReference>
<dbReference type="AlphaFoldDB" id="A0A0F9LVB2"/>
<dbReference type="PANTHER" id="PTHR43411">
    <property type="entry name" value="ADENYLOSUCCINATE LYASE"/>
    <property type="match status" value="1"/>
</dbReference>
<feature type="domain" description="Fumarate lyase N-terminal" evidence="1">
    <location>
        <begin position="14"/>
        <end position="266"/>
    </location>
</feature>
<protein>
    <recommendedName>
        <fullName evidence="1">Fumarate lyase N-terminal domain-containing protein</fullName>
    </recommendedName>
</protein>
<dbReference type="InterPro" id="IPR000362">
    <property type="entry name" value="Fumarate_lyase_fam"/>
</dbReference>
<dbReference type="PRINTS" id="PR00149">
    <property type="entry name" value="FUMRATELYASE"/>
</dbReference>
<dbReference type="InterPro" id="IPR024083">
    <property type="entry name" value="Fumarase/histidase_N"/>
</dbReference>
<organism evidence="2">
    <name type="scientific">marine sediment metagenome</name>
    <dbReference type="NCBI Taxonomy" id="412755"/>
    <lineage>
        <taxon>unclassified sequences</taxon>
        <taxon>metagenomes</taxon>
        <taxon>ecological metagenomes</taxon>
    </lineage>
</organism>
<evidence type="ECO:0000313" key="2">
    <source>
        <dbReference type="EMBL" id="KKM99079.1"/>
    </source>
</evidence>
<dbReference type="PANTHER" id="PTHR43411:SF1">
    <property type="entry name" value="ADENYLOSUCCINATE LYASE"/>
    <property type="match status" value="1"/>
</dbReference>
<dbReference type="GO" id="GO:0003824">
    <property type="term" value="F:catalytic activity"/>
    <property type="evidence" value="ECO:0007669"/>
    <property type="project" value="InterPro"/>
</dbReference>
<accession>A0A0F9LVB2</accession>
<dbReference type="Pfam" id="PF00206">
    <property type="entry name" value="Lyase_1"/>
    <property type="match status" value="1"/>
</dbReference>
<dbReference type="SUPFAM" id="SSF48557">
    <property type="entry name" value="L-aspartase-like"/>
    <property type="match status" value="1"/>
</dbReference>
<dbReference type="InterPro" id="IPR008948">
    <property type="entry name" value="L-Aspartase-like"/>
</dbReference>
<comment type="caution">
    <text evidence="2">The sequence shown here is derived from an EMBL/GenBank/DDBJ whole genome shotgun (WGS) entry which is preliminary data.</text>
</comment>
<dbReference type="Gene3D" id="1.10.275.10">
    <property type="entry name" value="Fumarase/aspartase (N-terminal domain)"/>
    <property type="match status" value="1"/>
</dbReference>
<dbReference type="EMBL" id="LAZR01005539">
    <property type="protein sequence ID" value="KKM99079.1"/>
    <property type="molecule type" value="Genomic_DNA"/>
</dbReference>
<dbReference type="Gene3D" id="1.20.200.10">
    <property type="entry name" value="Fumarase/aspartase (Central domain)"/>
    <property type="match status" value="1"/>
</dbReference>
<proteinExistence type="predicted"/>
<reference evidence="2" key="1">
    <citation type="journal article" date="2015" name="Nature">
        <title>Complex archaea that bridge the gap between prokaryotes and eukaryotes.</title>
        <authorList>
            <person name="Spang A."/>
            <person name="Saw J.H."/>
            <person name="Jorgensen S.L."/>
            <person name="Zaremba-Niedzwiedzka K."/>
            <person name="Martijn J."/>
            <person name="Lind A.E."/>
            <person name="van Eijk R."/>
            <person name="Schleper C."/>
            <person name="Guy L."/>
            <person name="Ettema T.J."/>
        </authorList>
    </citation>
    <scope>NUCLEOTIDE SEQUENCE</scope>
</reference>
<dbReference type="FunFam" id="1.10.275.10:FF:000003">
    <property type="entry name" value="Adenylosuccinate lyase"/>
    <property type="match status" value="1"/>
</dbReference>
<feature type="non-terminal residue" evidence="2">
    <location>
        <position position="267"/>
    </location>
</feature>
<gene>
    <name evidence="2" type="ORF">LCGC14_1151520</name>
</gene>